<evidence type="ECO:0000256" key="7">
    <source>
        <dbReference type="SAM" id="SignalP"/>
    </source>
</evidence>
<dbReference type="PANTHER" id="PTHR42693">
    <property type="entry name" value="ARYLSULFATASE FAMILY MEMBER"/>
    <property type="match status" value="1"/>
</dbReference>
<feature type="chain" id="PRO_5016102803" description="Sulfatase N-terminal domain-containing protein" evidence="7">
    <location>
        <begin position="22"/>
        <end position="499"/>
    </location>
</feature>
<dbReference type="Gene3D" id="3.40.720.10">
    <property type="entry name" value="Alkaline Phosphatase, subunit A"/>
    <property type="match status" value="1"/>
</dbReference>
<sequence>MKTKISAAAAGLLACAAPVFSADDARPNIVFILVDDLGISDIGAFGASFYETPNIDKLIARGMRFTNAYTPVAICAPARASAMTGKHPLKLGMWNHYHHMPDNSITVANRLKDAGYATWHVGKWHCGSPANKTLPHDVGFDVNIAGWEAWAPASYFWPYKKNRNRPIEKVPTRSRVPGLEEGGREGEYLTDRLTDEALRLIDKHDTSTPFFLNLWHFAVHTPHQAKPEKIEKYRQKAKRLAGMNEEYFYDAKGTRYFENPAMDDRCAIYAAMIESVDESVGRVVAALKKKGVYENTLIIFYSDNGPLTNWLIKTPYRGGKNSTYQGGIRMPASLTWEAKIKPGAENHSEINIYDLPHTMLAAAGTAFPANHGGDGLSLLPLALGTQEKLPARTFTWYFPSTRMHWGQYASAAMKDEDNWKYQMLFNGDGDELYNLNIDPRESNNLIKKYPEKAAQMEQKLRDELNRYYAGMPKPDEIYIENVERRLRGEPAVRVQDKNY</sequence>
<gene>
    <name evidence="9" type="ORF">CKA38_13405</name>
</gene>
<dbReference type="EMBL" id="CP023004">
    <property type="protein sequence ID" value="AWI10120.1"/>
    <property type="molecule type" value="Genomic_DNA"/>
</dbReference>
<keyword evidence="10" id="KW-1185">Reference proteome</keyword>
<reference evidence="9 10" key="1">
    <citation type="journal article" date="2018" name="Syst. Appl. Microbiol.">
        <title>Ereboglobus luteus gen. nov. sp. nov. from cockroach guts, and new insights into the oxygen relationship of the genera Opitutus and Didymococcus (Verrucomicrobia: Opitutaceae).</title>
        <authorList>
            <person name="Tegtmeier D."/>
            <person name="Belitz A."/>
            <person name="Radek R."/>
            <person name="Heimerl T."/>
            <person name="Brune A."/>
        </authorList>
    </citation>
    <scope>NUCLEOTIDE SEQUENCE [LARGE SCALE GENOMIC DNA]</scope>
    <source>
        <strain evidence="9 10">Ho45</strain>
    </source>
</reference>
<comment type="similarity">
    <text evidence="2">Belongs to the sulfatase family.</text>
</comment>
<dbReference type="KEGG" id="elut:CKA38_13405"/>
<evidence type="ECO:0000313" key="9">
    <source>
        <dbReference type="EMBL" id="AWI10120.1"/>
    </source>
</evidence>
<evidence type="ECO:0000256" key="5">
    <source>
        <dbReference type="ARBA" id="ARBA00022801"/>
    </source>
</evidence>
<keyword evidence="4 7" id="KW-0732">Signal</keyword>
<dbReference type="PROSITE" id="PS51257">
    <property type="entry name" value="PROKAR_LIPOPROTEIN"/>
    <property type="match status" value="1"/>
</dbReference>
<feature type="domain" description="Sulfatase N-terminal" evidence="8">
    <location>
        <begin position="27"/>
        <end position="364"/>
    </location>
</feature>
<dbReference type="GO" id="GO:0046872">
    <property type="term" value="F:metal ion binding"/>
    <property type="evidence" value="ECO:0007669"/>
    <property type="project" value="UniProtKB-KW"/>
</dbReference>
<dbReference type="Pfam" id="PF00884">
    <property type="entry name" value="Sulfatase"/>
    <property type="match status" value="1"/>
</dbReference>
<dbReference type="OrthoDB" id="9765065at2"/>
<dbReference type="SUPFAM" id="SSF53649">
    <property type="entry name" value="Alkaline phosphatase-like"/>
    <property type="match status" value="1"/>
</dbReference>
<accession>A0A2U8E5M4</accession>
<evidence type="ECO:0000256" key="6">
    <source>
        <dbReference type="ARBA" id="ARBA00022837"/>
    </source>
</evidence>
<evidence type="ECO:0000256" key="3">
    <source>
        <dbReference type="ARBA" id="ARBA00022723"/>
    </source>
</evidence>
<evidence type="ECO:0000256" key="1">
    <source>
        <dbReference type="ARBA" id="ARBA00001913"/>
    </source>
</evidence>
<evidence type="ECO:0000256" key="2">
    <source>
        <dbReference type="ARBA" id="ARBA00008779"/>
    </source>
</evidence>
<evidence type="ECO:0000259" key="8">
    <source>
        <dbReference type="Pfam" id="PF00884"/>
    </source>
</evidence>
<comment type="cofactor">
    <cofactor evidence="1">
        <name>Ca(2+)</name>
        <dbReference type="ChEBI" id="CHEBI:29108"/>
    </cofactor>
</comment>
<proteinExistence type="inferred from homology"/>
<evidence type="ECO:0000313" key="10">
    <source>
        <dbReference type="Proteomes" id="UP000244896"/>
    </source>
</evidence>
<keyword evidence="5" id="KW-0378">Hydrolase</keyword>
<organism evidence="9 10">
    <name type="scientific">Ereboglobus luteus</name>
    <dbReference type="NCBI Taxonomy" id="1796921"/>
    <lineage>
        <taxon>Bacteria</taxon>
        <taxon>Pseudomonadati</taxon>
        <taxon>Verrucomicrobiota</taxon>
        <taxon>Opitutia</taxon>
        <taxon>Opitutales</taxon>
        <taxon>Opitutaceae</taxon>
        <taxon>Ereboglobus</taxon>
    </lineage>
</organism>
<dbReference type="PROSITE" id="PS00149">
    <property type="entry name" value="SULFATASE_2"/>
    <property type="match status" value="1"/>
</dbReference>
<name>A0A2U8E5M4_9BACT</name>
<dbReference type="InterPro" id="IPR000917">
    <property type="entry name" value="Sulfatase_N"/>
</dbReference>
<dbReference type="InterPro" id="IPR024607">
    <property type="entry name" value="Sulfatase_CS"/>
</dbReference>
<dbReference type="Proteomes" id="UP000244896">
    <property type="component" value="Chromosome"/>
</dbReference>
<dbReference type="CDD" id="cd16144">
    <property type="entry name" value="ARS_like"/>
    <property type="match status" value="1"/>
</dbReference>
<feature type="signal peptide" evidence="7">
    <location>
        <begin position="1"/>
        <end position="21"/>
    </location>
</feature>
<dbReference type="PANTHER" id="PTHR42693:SF42">
    <property type="entry name" value="ARYLSULFATASE G"/>
    <property type="match status" value="1"/>
</dbReference>
<dbReference type="InterPro" id="IPR017850">
    <property type="entry name" value="Alkaline_phosphatase_core_sf"/>
</dbReference>
<dbReference type="InterPro" id="IPR050738">
    <property type="entry name" value="Sulfatase"/>
</dbReference>
<dbReference type="AlphaFoldDB" id="A0A2U8E5M4"/>
<dbReference type="RefSeq" id="WP_108825966.1">
    <property type="nucleotide sequence ID" value="NZ_CP023004.1"/>
</dbReference>
<keyword evidence="6" id="KW-0106">Calcium</keyword>
<keyword evidence="3" id="KW-0479">Metal-binding</keyword>
<protein>
    <recommendedName>
        <fullName evidence="8">Sulfatase N-terminal domain-containing protein</fullName>
    </recommendedName>
</protein>
<dbReference type="GO" id="GO:0004065">
    <property type="term" value="F:arylsulfatase activity"/>
    <property type="evidence" value="ECO:0007669"/>
    <property type="project" value="TreeGrafter"/>
</dbReference>
<evidence type="ECO:0000256" key="4">
    <source>
        <dbReference type="ARBA" id="ARBA00022729"/>
    </source>
</evidence>
<dbReference type="Gene3D" id="3.30.1120.10">
    <property type="match status" value="1"/>
</dbReference>